<dbReference type="Proteomes" id="UP000619293">
    <property type="component" value="Unassembled WGS sequence"/>
</dbReference>
<dbReference type="AlphaFoldDB" id="A0A8J3JTZ2"/>
<gene>
    <name evidence="2" type="ORF">Cch02nite_04000</name>
</gene>
<keyword evidence="3" id="KW-1185">Reference proteome</keyword>
<accession>A0A8J3JTZ2</accession>
<evidence type="ECO:0000256" key="1">
    <source>
        <dbReference type="SAM" id="MobiDB-lite"/>
    </source>
</evidence>
<evidence type="ECO:0000313" key="3">
    <source>
        <dbReference type="Proteomes" id="UP000619293"/>
    </source>
</evidence>
<comment type="caution">
    <text evidence="2">The sequence shown here is derived from an EMBL/GenBank/DDBJ whole genome shotgun (WGS) entry which is preliminary data.</text>
</comment>
<dbReference type="RefSeq" id="WP_191842364.1">
    <property type="nucleotide sequence ID" value="NZ_BAAALB010000021.1"/>
</dbReference>
<protein>
    <submittedName>
        <fullName evidence="2">Uncharacterized protein</fullName>
    </submittedName>
</protein>
<feature type="region of interest" description="Disordered" evidence="1">
    <location>
        <begin position="43"/>
        <end position="101"/>
    </location>
</feature>
<dbReference type="EMBL" id="BONG01000001">
    <property type="protein sequence ID" value="GIF86956.1"/>
    <property type="molecule type" value="Genomic_DNA"/>
</dbReference>
<feature type="compositionally biased region" description="Acidic residues" evidence="1">
    <location>
        <begin position="91"/>
        <end position="101"/>
    </location>
</feature>
<organism evidence="2 3">
    <name type="scientific">Catellatospora chokoriensis</name>
    <dbReference type="NCBI Taxonomy" id="310353"/>
    <lineage>
        <taxon>Bacteria</taxon>
        <taxon>Bacillati</taxon>
        <taxon>Actinomycetota</taxon>
        <taxon>Actinomycetes</taxon>
        <taxon>Micromonosporales</taxon>
        <taxon>Micromonosporaceae</taxon>
        <taxon>Catellatospora</taxon>
    </lineage>
</organism>
<proteinExistence type="predicted"/>
<sequence length="101" mass="10443">MLVRLALAWTDPFGIAHGVGELVDIDAVTLAELEEQGVVENMTEIQPTPDQPQKAWVGPGAPPAGDKAWVGPGAPPTGDKAWVGPGAPPADDPDAETDEQP</sequence>
<evidence type="ECO:0000313" key="2">
    <source>
        <dbReference type="EMBL" id="GIF86956.1"/>
    </source>
</evidence>
<name>A0A8J3JTZ2_9ACTN</name>
<reference evidence="2 3" key="1">
    <citation type="submission" date="2021-01" db="EMBL/GenBank/DDBJ databases">
        <title>Whole genome shotgun sequence of Catellatospora chokoriensis NBRC 107358.</title>
        <authorList>
            <person name="Komaki H."/>
            <person name="Tamura T."/>
        </authorList>
    </citation>
    <scope>NUCLEOTIDE SEQUENCE [LARGE SCALE GENOMIC DNA]</scope>
    <source>
        <strain evidence="2 3">NBRC 107358</strain>
    </source>
</reference>